<sequence length="134" mass="14312">MADHWLDVLCAVVERYGGSVVGHPSQLVADGRAECAEWLRLGWPATGRTLVDLLVEHATDLLGAGLLVHHIPTGIGQPEWLAVTDVTSPLQQREREPLGAIPVPELRCCHGSRSSGSAPRPPSPRLVPPKGAAR</sequence>
<comment type="caution">
    <text evidence="2">The sequence shown here is derived from an EMBL/GenBank/DDBJ whole genome shotgun (WGS) entry which is preliminary data.</text>
</comment>
<reference evidence="2 3" key="1">
    <citation type="submission" date="2020-07" db="EMBL/GenBank/DDBJ databases">
        <title>Sequencing the genomes of 1000 actinobacteria strains.</title>
        <authorList>
            <person name="Klenk H.-P."/>
        </authorList>
    </citation>
    <scope>NUCLEOTIDE SEQUENCE [LARGE SCALE GENOMIC DNA]</scope>
    <source>
        <strain evidence="2 3">DSM 104001</strain>
    </source>
</reference>
<evidence type="ECO:0000256" key="1">
    <source>
        <dbReference type="SAM" id="MobiDB-lite"/>
    </source>
</evidence>
<evidence type="ECO:0000313" key="2">
    <source>
        <dbReference type="EMBL" id="NYJ06589.1"/>
    </source>
</evidence>
<name>A0A853CHZ7_9ACTN</name>
<dbReference type="Proteomes" id="UP000541969">
    <property type="component" value="Unassembled WGS sequence"/>
</dbReference>
<dbReference type="EMBL" id="JACBZT010000001">
    <property type="protein sequence ID" value="NYJ06589.1"/>
    <property type="molecule type" value="Genomic_DNA"/>
</dbReference>
<organism evidence="2 3">
    <name type="scientific">Petropleomorpha daqingensis</name>
    <dbReference type="NCBI Taxonomy" id="2026353"/>
    <lineage>
        <taxon>Bacteria</taxon>
        <taxon>Bacillati</taxon>
        <taxon>Actinomycetota</taxon>
        <taxon>Actinomycetes</taxon>
        <taxon>Geodermatophilales</taxon>
        <taxon>Geodermatophilaceae</taxon>
        <taxon>Petropleomorpha</taxon>
    </lineage>
</organism>
<evidence type="ECO:0000313" key="3">
    <source>
        <dbReference type="Proteomes" id="UP000541969"/>
    </source>
</evidence>
<dbReference type="RefSeq" id="WP_179717808.1">
    <property type="nucleotide sequence ID" value="NZ_JACBZT010000001.1"/>
</dbReference>
<proteinExistence type="predicted"/>
<dbReference type="AlphaFoldDB" id="A0A853CHZ7"/>
<keyword evidence="3" id="KW-1185">Reference proteome</keyword>
<gene>
    <name evidence="2" type="ORF">GGQ55_002867</name>
</gene>
<protein>
    <submittedName>
        <fullName evidence="2">Uncharacterized protein</fullName>
    </submittedName>
</protein>
<accession>A0A853CHZ7</accession>
<feature type="region of interest" description="Disordered" evidence="1">
    <location>
        <begin position="92"/>
        <end position="134"/>
    </location>
</feature>